<protein>
    <recommendedName>
        <fullName evidence="5">Signal transduction histidine kinase subgroup 3 dimerisation and phosphoacceptor domain-containing protein</fullName>
    </recommendedName>
</protein>
<proteinExistence type="predicted"/>
<keyword evidence="2" id="KW-0418">Kinase</keyword>
<evidence type="ECO:0000256" key="4">
    <source>
        <dbReference type="SAM" id="Phobius"/>
    </source>
</evidence>
<dbReference type="CDD" id="cd16917">
    <property type="entry name" value="HATPase_UhpB-NarQ-NarX-like"/>
    <property type="match status" value="1"/>
</dbReference>
<keyword evidence="1" id="KW-0808">Transferase</keyword>
<feature type="domain" description="Signal transduction histidine kinase subgroup 3 dimerisation and phosphoacceptor" evidence="5">
    <location>
        <begin position="194"/>
        <end position="256"/>
    </location>
</feature>
<dbReference type="RefSeq" id="WP_169931402.1">
    <property type="nucleotide sequence ID" value="NZ_PIPR01000003.1"/>
</dbReference>
<keyword evidence="3" id="KW-0902">Two-component regulatory system</keyword>
<dbReference type="Gene3D" id="1.20.5.1930">
    <property type="match status" value="1"/>
</dbReference>
<dbReference type="GO" id="GO:0000155">
    <property type="term" value="F:phosphorelay sensor kinase activity"/>
    <property type="evidence" value="ECO:0007669"/>
    <property type="project" value="InterPro"/>
</dbReference>
<feature type="transmembrane region" description="Helical" evidence="4">
    <location>
        <begin position="82"/>
        <end position="105"/>
    </location>
</feature>
<dbReference type="Pfam" id="PF07730">
    <property type="entry name" value="HisKA_3"/>
    <property type="match status" value="1"/>
</dbReference>
<evidence type="ECO:0000256" key="3">
    <source>
        <dbReference type="ARBA" id="ARBA00023012"/>
    </source>
</evidence>
<gene>
    <name evidence="6" type="ORF">CWE22_10265</name>
</gene>
<keyword evidence="4" id="KW-0472">Membrane</keyword>
<dbReference type="Gene3D" id="3.30.565.10">
    <property type="entry name" value="Histidine kinase-like ATPase, C-terminal domain"/>
    <property type="match status" value="1"/>
</dbReference>
<reference evidence="7" key="1">
    <citation type="journal article" date="2018" name="Front. Microbiol.">
        <title>Genome-Based Analysis Reveals the Taxonomy and Diversity of the Family Idiomarinaceae.</title>
        <authorList>
            <person name="Liu Y."/>
            <person name="Lai Q."/>
            <person name="Shao Z."/>
        </authorList>
    </citation>
    <scope>NUCLEOTIDE SEQUENCE [LARGE SCALE GENOMIC DNA]</scope>
    <source>
        <strain evidence="7">KYW314</strain>
    </source>
</reference>
<feature type="transmembrane region" description="Helical" evidence="4">
    <location>
        <begin position="117"/>
        <end position="135"/>
    </location>
</feature>
<sequence length="380" mass="42696">MKTWLQKFHQYFGLDRFAALITWLLVSASACWLLAIKGFGWLHVVGTAALMLLFFGLFEYATTDDHPTRTVRQRVWAVLGQYGIIIACYFLVPFNYVAIYAVIWSAQIPYFMPFNRAVALSVVWTIPLWLIYGYYWDASGSLLTAVLFWTFNLFAMMTMQAQLTERKARTEVEAVNRELRSTQALLAAASKQDERLRISRNIHDLLGHHLTALTINLQIASHKTTGEAREQVERCHAIAKLLLADVREAVSEMRDSGHLKLCESLQQLATTVTPVQVHVVCDEPIQVTDLRLAEAVLRTAQEAITNTLKHSYATQMTITLQQDQGLVLLDIADNGKADATLTHGNGLTGMCERWHALGGNCQINTQGGFVRIQAQARIDS</sequence>
<keyword evidence="4" id="KW-1133">Transmembrane helix</keyword>
<dbReference type="SUPFAM" id="SSF55874">
    <property type="entry name" value="ATPase domain of HSP90 chaperone/DNA topoisomerase II/histidine kinase"/>
    <property type="match status" value="1"/>
</dbReference>
<feature type="transmembrane region" description="Helical" evidence="4">
    <location>
        <begin position="17"/>
        <end position="35"/>
    </location>
</feature>
<dbReference type="EMBL" id="PIPR01000003">
    <property type="protein sequence ID" value="RUO39135.1"/>
    <property type="molecule type" value="Genomic_DNA"/>
</dbReference>
<evidence type="ECO:0000256" key="2">
    <source>
        <dbReference type="ARBA" id="ARBA00022777"/>
    </source>
</evidence>
<comment type="caution">
    <text evidence="6">The sequence shown here is derived from an EMBL/GenBank/DDBJ whole genome shotgun (WGS) entry which is preliminary data.</text>
</comment>
<evidence type="ECO:0000256" key="1">
    <source>
        <dbReference type="ARBA" id="ARBA00022679"/>
    </source>
</evidence>
<dbReference type="GO" id="GO:0016020">
    <property type="term" value="C:membrane"/>
    <property type="evidence" value="ECO:0007669"/>
    <property type="project" value="InterPro"/>
</dbReference>
<dbReference type="InterPro" id="IPR050482">
    <property type="entry name" value="Sensor_HK_TwoCompSys"/>
</dbReference>
<organism evidence="6 7">
    <name type="scientific">Pseudidiomarina aestuarii</name>
    <dbReference type="NCBI Taxonomy" id="624146"/>
    <lineage>
        <taxon>Bacteria</taxon>
        <taxon>Pseudomonadati</taxon>
        <taxon>Pseudomonadota</taxon>
        <taxon>Gammaproteobacteria</taxon>
        <taxon>Alteromonadales</taxon>
        <taxon>Idiomarinaceae</taxon>
        <taxon>Pseudidiomarina</taxon>
    </lineage>
</organism>
<evidence type="ECO:0000313" key="6">
    <source>
        <dbReference type="EMBL" id="RUO39135.1"/>
    </source>
</evidence>
<dbReference type="Proteomes" id="UP000287766">
    <property type="component" value="Unassembled WGS sequence"/>
</dbReference>
<dbReference type="PROSITE" id="PS51257">
    <property type="entry name" value="PROKAR_LIPOPROTEIN"/>
    <property type="match status" value="1"/>
</dbReference>
<dbReference type="PANTHER" id="PTHR24421:SF59">
    <property type="entry name" value="OXYGEN SENSOR HISTIDINE KINASE NREB"/>
    <property type="match status" value="1"/>
</dbReference>
<evidence type="ECO:0000313" key="7">
    <source>
        <dbReference type="Proteomes" id="UP000287766"/>
    </source>
</evidence>
<feature type="transmembrane region" description="Helical" evidence="4">
    <location>
        <begin position="141"/>
        <end position="159"/>
    </location>
</feature>
<evidence type="ECO:0000259" key="5">
    <source>
        <dbReference type="Pfam" id="PF07730"/>
    </source>
</evidence>
<dbReference type="InterPro" id="IPR011712">
    <property type="entry name" value="Sig_transdc_His_kin_sub3_dim/P"/>
</dbReference>
<feature type="transmembrane region" description="Helical" evidence="4">
    <location>
        <begin position="42"/>
        <end position="62"/>
    </location>
</feature>
<dbReference type="GO" id="GO:0046983">
    <property type="term" value="F:protein dimerization activity"/>
    <property type="evidence" value="ECO:0007669"/>
    <property type="project" value="InterPro"/>
</dbReference>
<dbReference type="PANTHER" id="PTHR24421">
    <property type="entry name" value="NITRATE/NITRITE SENSOR PROTEIN NARX-RELATED"/>
    <property type="match status" value="1"/>
</dbReference>
<dbReference type="AlphaFoldDB" id="A0A7Z7ESQ6"/>
<name>A0A7Z7ESQ6_9GAMM</name>
<keyword evidence="7" id="KW-1185">Reference proteome</keyword>
<accession>A0A7Z7ESQ6</accession>
<dbReference type="InterPro" id="IPR036890">
    <property type="entry name" value="HATPase_C_sf"/>
</dbReference>
<keyword evidence="4" id="KW-0812">Transmembrane</keyword>